<feature type="transmembrane region" description="Helical" evidence="1">
    <location>
        <begin position="83"/>
        <end position="103"/>
    </location>
</feature>
<keyword evidence="1" id="KW-1133">Transmembrane helix</keyword>
<sequence length="328" mass="33870">MSDLLGGTVIKALLITGRERRSVSGAAAAACAAALIVGGALVTGAFAASWGLFLEARRSAESSIEGEDSYVAYADQMDELLKVAFGVFPLLLLVALALVAWLLTAQAVTAAHAAESSAADPGAGTGAACALTLSALWRRSRPHLGAAFRVQLLTAACALVPGLASLLVLAAVDMELVPGVAWPTYHEPATVQFLLVGRALPVVIWVLGLVLISRFSLATAVRVADGCPAATAMRRSWTLTRTARARTAGIFLLCTAAVGVVFLMFKWLGAHVAHWAGLLMLAATDDNVWVTGVLVLVTPVAVALVLLPLALAPAGVVLACLRERLAHG</sequence>
<dbReference type="EMBL" id="JBIRGQ010000001">
    <property type="protein sequence ID" value="MFH8544639.1"/>
    <property type="molecule type" value="Genomic_DNA"/>
</dbReference>
<evidence type="ECO:0008006" key="4">
    <source>
        <dbReference type="Google" id="ProtNLM"/>
    </source>
</evidence>
<accession>A0ABW7QJE8</accession>
<evidence type="ECO:0000256" key="1">
    <source>
        <dbReference type="SAM" id="Phobius"/>
    </source>
</evidence>
<evidence type="ECO:0000313" key="3">
    <source>
        <dbReference type="Proteomes" id="UP001610818"/>
    </source>
</evidence>
<dbReference type="RefSeq" id="WP_397708611.1">
    <property type="nucleotide sequence ID" value="NZ_JBIRGN010000001.1"/>
</dbReference>
<feature type="transmembrane region" description="Helical" evidence="1">
    <location>
        <begin position="248"/>
        <end position="268"/>
    </location>
</feature>
<evidence type="ECO:0000313" key="2">
    <source>
        <dbReference type="EMBL" id="MFH8544639.1"/>
    </source>
</evidence>
<gene>
    <name evidence="2" type="ORF">ACH4F9_06460</name>
</gene>
<organism evidence="2 3">
    <name type="scientific">Streptomyces longisporoflavus</name>
    <dbReference type="NCBI Taxonomy" id="28044"/>
    <lineage>
        <taxon>Bacteria</taxon>
        <taxon>Bacillati</taxon>
        <taxon>Actinomycetota</taxon>
        <taxon>Actinomycetes</taxon>
        <taxon>Kitasatosporales</taxon>
        <taxon>Streptomycetaceae</taxon>
        <taxon>Streptomyces</taxon>
    </lineage>
</organism>
<keyword evidence="1" id="KW-0472">Membrane</keyword>
<feature type="transmembrane region" description="Helical" evidence="1">
    <location>
        <begin position="192"/>
        <end position="212"/>
    </location>
</feature>
<feature type="transmembrane region" description="Helical" evidence="1">
    <location>
        <begin position="152"/>
        <end position="172"/>
    </location>
</feature>
<comment type="caution">
    <text evidence="2">The sequence shown here is derived from an EMBL/GenBank/DDBJ whole genome shotgun (WGS) entry which is preliminary data.</text>
</comment>
<feature type="transmembrane region" description="Helical" evidence="1">
    <location>
        <begin position="26"/>
        <end position="53"/>
    </location>
</feature>
<proteinExistence type="predicted"/>
<name>A0ABW7QJE8_9ACTN</name>
<feature type="transmembrane region" description="Helical" evidence="1">
    <location>
        <begin position="288"/>
        <end position="321"/>
    </location>
</feature>
<keyword evidence="3" id="KW-1185">Reference proteome</keyword>
<keyword evidence="1" id="KW-0812">Transmembrane</keyword>
<dbReference type="Proteomes" id="UP001610818">
    <property type="component" value="Unassembled WGS sequence"/>
</dbReference>
<reference evidence="2 3" key="1">
    <citation type="submission" date="2024-10" db="EMBL/GenBank/DDBJ databases">
        <title>The Natural Products Discovery Center: Release of the First 8490 Sequenced Strains for Exploring Actinobacteria Biosynthetic Diversity.</title>
        <authorList>
            <person name="Kalkreuter E."/>
            <person name="Kautsar S.A."/>
            <person name="Yang D."/>
            <person name="Bader C.D."/>
            <person name="Teijaro C.N."/>
            <person name="Fluegel L."/>
            <person name="Davis C.M."/>
            <person name="Simpson J.R."/>
            <person name="Lauterbach L."/>
            <person name="Steele A.D."/>
            <person name="Gui C."/>
            <person name="Meng S."/>
            <person name="Li G."/>
            <person name="Viehrig K."/>
            <person name="Ye F."/>
            <person name="Su P."/>
            <person name="Kiefer A.F."/>
            <person name="Nichols A."/>
            <person name="Cepeda A.J."/>
            <person name="Yan W."/>
            <person name="Fan B."/>
            <person name="Jiang Y."/>
            <person name="Adhikari A."/>
            <person name="Zheng C.-J."/>
            <person name="Schuster L."/>
            <person name="Cowan T.M."/>
            <person name="Smanski M.J."/>
            <person name="Chevrette M.G."/>
            <person name="De Carvalho L.P.S."/>
            <person name="Shen B."/>
        </authorList>
    </citation>
    <scope>NUCLEOTIDE SEQUENCE [LARGE SCALE GENOMIC DNA]</scope>
    <source>
        <strain evidence="2 3">NPDC017990</strain>
    </source>
</reference>
<protein>
    <recommendedName>
        <fullName evidence="4">Integral membrane protein</fullName>
    </recommendedName>
</protein>